<protein>
    <recommendedName>
        <fullName evidence="7">tRNA/rRNA methyltransferase SpoU type domain-containing protein</fullName>
    </recommendedName>
</protein>
<dbReference type="InterPro" id="IPR047182">
    <property type="entry name" value="MRM1"/>
</dbReference>
<feature type="compositionally biased region" description="Polar residues" evidence="6">
    <location>
        <begin position="147"/>
        <end position="157"/>
    </location>
</feature>
<organism evidence="8 9">
    <name type="scientific">Eptatretus burgeri</name>
    <name type="common">Inshore hagfish</name>
    <dbReference type="NCBI Taxonomy" id="7764"/>
    <lineage>
        <taxon>Eukaryota</taxon>
        <taxon>Metazoa</taxon>
        <taxon>Chordata</taxon>
        <taxon>Craniata</taxon>
        <taxon>Vertebrata</taxon>
        <taxon>Cyclostomata</taxon>
        <taxon>Myxini</taxon>
        <taxon>Myxiniformes</taxon>
        <taxon>Myxinidae</taxon>
        <taxon>Eptatretinae</taxon>
        <taxon>Eptatretus</taxon>
    </lineage>
</organism>
<proteinExistence type="inferred from homology"/>
<keyword evidence="5" id="KW-0949">S-adenosyl-L-methionine</keyword>
<dbReference type="Gene3D" id="3.40.1280.10">
    <property type="match status" value="1"/>
</dbReference>
<comment type="similarity">
    <text evidence="1">Belongs to the class IV-like SAM-binding methyltransferase superfamily. RNA methyltransferase TrmH family.</text>
</comment>
<evidence type="ECO:0000259" key="7">
    <source>
        <dbReference type="Pfam" id="PF00588"/>
    </source>
</evidence>
<evidence type="ECO:0000313" key="8">
    <source>
        <dbReference type="Ensembl" id="ENSEBUP00000016815.1"/>
    </source>
</evidence>
<dbReference type="GO" id="GO:0003723">
    <property type="term" value="F:RNA binding"/>
    <property type="evidence" value="ECO:0007669"/>
    <property type="project" value="InterPro"/>
</dbReference>
<sequence length="468" mass="51174">MEIKQRRGLDVLSKGRPHQGVCLQVSRLYYLDHDSTERSPHVTRHAGCVQEGGTRCFEKTTLQVGNIYTEDMKRDPIAHGSDVCTAENSVGDILNQGSNPPLNGEDVIDFKGPLFAGMNSVAKDSRSMDTRTQFHEVSTEKNEVDQLYQSSKSPNGQSLVTIGATEEIKSPHRARAQSRHSSEIEDEGKNIEVVAAGDPEEHDPAFSPTYQGINAGLRRIGQFPKKSLESDSAGPRIWLALEGVLDPMNLGAVMRSAYFLGVERVVVSRKSSCPLTPVVSKASSGVMEIMDVFATSNLAELLQEKLKLGWHVVGTVAESSQHQGGRPVLPSYEFRPTRPTLVVVGGEGMGLSHDVVSQCEVLLAIPAGRTLYPGIESLNLSVATGKASIKPVEKQPLHHCTVGECLGEYKVPTMINGDEGIYKQVINGLFCRYLALRTFKRRKVCWCGKPVYSCGQSGTIKVLLQRFL</sequence>
<dbReference type="InterPro" id="IPR029028">
    <property type="entry name" value="Alpha/beta_knot_MTases"/>
</dbReference>
<keyword evidence="4" id="KW-0808">Transferase</keyword>
<keyword evidence="2" id="KW-0698">rRNA processing</keyword>
<accession>A0A8C4QKB4</accession>
<dbReference type="CDD" id="cd18105">
    <property type="entry name" value="SpoU-like_MRM1"/>
    <property type="match status" value="1"/>
</dbReference>
<evidence type="ECO:0000313" key="9">
    <source>
        <dbReference type="Proteomes" id="UP000694388"/>
    </source>
</evidence>
<keyword evidence="9" id="KW-1185">Reference proteome</keyword>
<reference evidence="8" key="1">
    <citation type="submission" date="2025-05" db="UniProtKB">
        <authorList>
            <consortium name="Ensembl"/>
        </authorList>
    </citation>
    <scope>IDENTIFICATION</scope>
</reference>
<dbReference type="InterPro" id="IPR029026">
    <property type="entry name" value="tRNA_m1G_MTases_N"/>
</dbReference>
<evidence type="ECO:0000256" key="4">
    <source>
        <dbReference type="ARBA" id="ARBA00022679"/>
    </source>
</evidence>
<feature type="domain" description="tRNA/rRNA methyltransferase SpoU type" evidence="7">
    <location>
        <begin position="238"/>
        <end position="385"/>
    </location>
</feature>
<dbReference type="Ensembl" id="ENSEBUT00000017387.1">
    <property type="protein sequence ID" value="ENSEBUP00000016811.1"/>
    <property type="gene ID" value="ENSEBUG00000010550.1"/>
</dbReference>
<dbReference type="Pfam" id="PF00588">
    <property type="entry name" value="SpoU_methylase"/>
    <property type="match status" value="1"/>
</dbReference>
<dbReference type="Ensembl" id="ENSEBUT00000017392.1">
    <property type="protein sequence ID" value="ENSEBUP00000016815.1"/>
    <property type="gene ID" value="ENSEBUG00000010550.1"/>
</dbReference>
<dbReference type="Proteomes" id="UP000694388">
    <property type="component" value="Unplaced"/>
</dbReference>
<dbReference type="PANTHER" id="PTHR46103">
    <property type="entry name" value="RRNA METHYLTRANSFERASE 1, MITOCHONDRIAL"/>
    <property type="match status" value="1"/>
</dbReference>
<dbReference type="GeneTree" id="ENSGT00390000018761"/>
<dbReference type="PANTHER" id="PTHR46103:SF1">
    <property type="entry name" value="RRNA METHYLTRANSFERASE 1, MITOCHONDRIAL"/>
    <property type="match status" value="1"/>
</dbReference>
<keyword evidence="3" id="KW-0489">Methyltransferase</keyword>
<dbReference type="GO" id="GO:0005739">
    <property type="term" value="C:mitochondrion"/>
    <property type="evidence" value="ECO:0007669"/>
    <property type="project" value="TreeGrafter"/>
</dbReference>
<evidence type="ECO:0000256" key="3">
    <source>
        <dbReference type="ARBA" id="ARBA00022603"/>
    </source>
</evidence>
<dbReference type="SUPFAM" id="SSF75217">
    <property type="entry name" value="alpha/beta knot"/>
    <property type="match status" value="1"/>
</dbReference>
<dbReference type="GO" id="GO:0016435">
    <property type="term" value="F:rRNA (guanine) methyltransferase activity"/>
    <property type="evidence" value="ECO:0007669"/>
    <property type="project" value="TreeGrafter"/>
</dbReference>
<feature type="region of interest" description="Disordered" evidence="6">
    <location>
        <begin position="137"/>
        <end position="157"/>
    </location>
</feature>
<dbReference type="InterPro" id="IPR001537">
    <property type="entry name" value="SpoU_MeTrfase"/>
</dbReference>
<evidence type="ECO:0000256" key="2">
    <source>
        <dbReference type="ARBA" id="ARBA00022552"/>
    </source>
</evidence>
<evidence type="ECO:0000256" key="6">
    <source>
        <dbReference type="SAM" id="MobiDB-lite"/>
    </source>
</evidence>
<name>A0A8C4QKB4_EPTBU</name>
<evidence type="ECO:0000256" key="5">
    <source>
        <dbReference type="ARBA" id="ARBA00022691"/>
    </source>
</evidence>
<evidence type="ECO:0000256" key="1">
    <source>
        <dbReference type="ARBA" id="ARBA00007228"/>
    </source>
</evidence>
<dbReference type="InterPro" id="IPR047261">
    <property type="entry name" value="MRM1_MeTrfase_dom"/>
</dbReference>
<dbReference type="AlphaFoldDB" id="A0A8C4QKB4"/>